<evidence type="ECO:0000313" key="2">
    <source>
        <dbReference type="Proteomes" id="UP000547614"/>
    </source>
</evidence>
<proteinExistence type="predicted"/>
<accession>A0A839V9U1</accession>
<dbReference type="AlphaFoldDB" id="A0A839V9U1"/>
<sequence>MPPLASAPLDTCSTEEQLILTHDHERREMERYRGLALSFLPTRPDVSRLMAVLGIKCEIRLASLSLVARHLQLQHCLPAPDTCRLRPPSAFDRQLFIAGDTMTCQTLNHALTASHQSRQFTELMARLCHAAELDTLLGHFIEQKQHECRLLEAAQQIACPATPRE</sequence>
<keyword evidence="2" id="KW-1185">Reference proteome</keyword>
<evidence type="ECO:0000313" key="1">
    <source>
        <dbReference type="EMBL" id="MBB3189474.1"/>
    </source>
</evidence>
<dbReference type="Proteomes" id="UP000547614">
    <property type="component" value="Unassembled WGS sequence"/>
</dbReference>
<dbReference type="RefSeq" id="WP_183324234.1">
    <property type="nucleotide sequence ID" value="NZ_JACHXP010000003.1"/>
</dbReference>
<comment type="caution">
    <text evidence="1">The sequence shown here is derived from an EMBL/GenBank/DDBJ whole genome shotgun (WGS) entry which is preliminary data.</text>
</comment>
<name>A0A839V9U1_9GAMM</name>
<organism evidence="1 2">
    <name type="scientific">Halomonas cerina</name>
    <dbReference type="NCBI Taxonomy" id="447424"/>
    <lineage>
        <taxon>Bacteria</taxon>
        <taxon>Pseudomonadati</taxon>
        <taxon>Pseudomonadota</taxon>
        <taxon>Gammaproteobacteria</taxon>
        <taxon>Oceanospirillales</taxon>
        <taxon>Halomonadaceae</taxon>
        <taxon>Halomonas</taxon>
    </lineage>
</organism>
<protein>
    <submittedName>
        <fullName evidence="1">Uncharacterized protein</fullName>
    </submittedName>
</protein>
<reference evidence="1 2" key="1">
    <citation type="submission" date="2020-08" db="EMBL/GenBank/DDBJ databases">
        <title>Genomic Encyclopedia of Type Strains, Phase III (KMG-III): the genomes of soil and plant-associated and newly described type strains.</title>
        <authorList>
            <person name="Whitman W."/>
        </authorList>
    </citation>
    <scope>NUCLEOTIDE SEQUENCE [LARGE SCALE GENOMIC DNA]</scope>
    <source>
        <strain evidence="1 2">CECT 7282</strain>
    </source>
</reference>
<gene>
    <name evidence="1" type="ORF">FHR94_000698</name>
</gene>
<dbReference type="EMBL" id="JACHXP010000003">
    <property type="protein sequence ID" value="MBB3189474.1"/>
    <property type="molecule type" value="Genomic_DNA"/>
</dbReference>